<organism evidence="2">
    <name type="scientific">Psilocybe cubensis</name>
    <name type="common">Psychedelic mushroom</name>
    <name type="synonym">Stropharia cubensis</name>
    <dbReference type="NCBI Taxonomy" id="181762"/>
    <lineage>
        <taxon>Eukaryota</taxon>
        <taxon>Fungi</taxon>
        <taxon>Dikarya</taxon>
        <taxon>Basidiomycota</taxon>
        <taxon>Agaricomycotina</taxon>
        <taxon>Agaricomycetes</taxon>
        <taxon>Agaricomycetidae</taxon>
        <taxon>Agaricales</taxon>
        <taxon>Agaricineae</taxon>
        <taxon>Strophariaceae</taxon>
        <taxon>Psilocybe</taxon>
    </lineage>
</organism>
<dbReference type="EMBL" id="JAFIQS010000003">
    <property type="protein sequence ID" value="KAG5171421.1"/>
    <property type="molecule type" value="Genomic_DNA"/>
</dbReference>
<accession>A0A8H7XLQ5</accession>
<sequence>MSDAHDSHSSRSFHHFLPLVLHSIAHLLSRTLTIPTDISGWLPLHLGYFYNCFTSVSRRSGTEKTRALSSMTLSDIFGVLDYLSWSLFTAAFDEERSDSLVRLAYGLLSDLAKYYSNGRLKQHSCPIGLHQTAIWKLYSR</sequence>
<evidence type="ECO:0000313" key="2">
    <source>
        <dbReference type="EMBL" id="KAG5162897.1"/>
    </source>
</evidence>
<dbReference type="EMBL" id="JAFIQS010000019">
    <property type="protein sequence ID" value="KAG5162417.1"/>
    <property type="molecule type" value="Genomic_DNA"/>
</dbReference>
<dbReference type="AlphaFoldDB" id="A0A8H7XLQ5"/>
<gene>
    <name evidence="3" type="ORF">JR316_003507</name>
    <name evidence="2" type="ORF">JR316_012285</name>
    <name evidence="1" type="ORF">JR316_012742</name>
</gene>
<reference evidence="2" key="1">
    <citation type="submission" date="2021-02" db="EMBL/GenBank/DDBJ databases">
        <title>Psilocybe cubensis genome.</title>
        <authorList>
            <person name="Mckernan K.J."/>
            <person name="Crawford S."/>
            <person name="Trippe A."/>
            <person name="Kane L.T."/>
            <person name="Mclaughlin S."/>
        </authorList>
    </citation>
    <scope>NUCLEOTIDE SEQUENCE [LARGE SCALE GENOMIC DNA]</scope>
    <source>
        <strain evidence="2">MGC-MH-2018</strain>
    </source>
</reference>
<protein>
    <submittedName>
        <fullName evidence="2">Uncharacterized protein</fullName>
    </submittedName>
</protein>
<name>A0A8H7XLQ5_PSICU</name>
<comment type="caution">
    <text evidence="2">The sequence shown here is derived from an EMBL/GenBank/DDBJ whole genome shotgun (WGS) entry which is preliminary data.</text>
</comment>
<dbReference type="EMBL" id="JAFIQS010000017">
    <property type="protein sequence ID" value="KAG5162897.1"/>
    <property type="molecule type" value="Genomic_DNA"/>
</dbReference>
<evidence type="ECO:0000313" key="1">
    <source>
        <dbReference type="EMBL" id="KAG5162417.1"/>
    </source>
</evidence>
<evidence type="ECO:0000313" key="3">
    <source>
        <dbReference type="EMBL" id="KAG5171421.1"/>
    </source>
</evidence>
<proteinExistence type="predicted"/>